<name>A0ABP9GMJ9_9ACTN</name>
<dbReference type="Proteomes" id="UP001500466">
    <property type="component" value="Unassembled WGS sequence"/>
</dbReference>
<protein>
    <submittedName>
        <fullName evidence="2">Uncharacterized protein</fullName>
    </submittedName>
</protein>
<accession>A0ABP9GMJ9</accession>
<organism evidence="2 3">
    <name type="scientific">Yinghuangia aomiensis</name>
    <dbReference type="NCBI Taxonomy" id="676205"/>
    <lineage>
        <taxon>Bacteria</taxon>
        <taxon>Bacillati</taxon>
        <taxon>Actinomycetota</taxon>
        <taxon>Actinomycetes</taxon>
        <taxon>Kitasatosporales</taxon>
        <taxon>Streptomycetaceae</taxon>
        <taxon>Yinghuangia</taxon>
    </lineage>
</organism>
<sequence>MPVVRVALVQRVQEVERVGVDPDAEFLVGFAHRALLRRLIFEVAGGNMPLERAERGGGRAQTQQDVAAVVGDDEVDADD</sequence>
<reference evidence="3" key="1">
    <citation type="journal article" date="2019" name="Int. J. Syst. Evol. Microbiol.">
        <title>The Global Catalogue of Microorganisms (GCM) 10K type strain sequencing project: providing services to taxonomists for standard genome sequencing and annotation.</title>
        <authorList>
            <consortium name="The Broad Institute Genomics Platform"/>
            <consortium name="The Broad Institute Genome Sequencing Center for Infectious Disease"/>
            <person name="Wu L."/>
            <person name="Ma J."/>
        </authorList>
    </citation>
    <scope>NUCLEOTIDE SEQUENCE [LARGE SCALE GENOMIC DNA]</scope>
    <source>
        <strain evidence="3">JCM 17986</strain>
    </source>
</reference>
<evidence type="ECO:0000313" key="3">
    <source>
        <dbReference type="Proteomes" id="UP001500466"/>
    </source>
</evidence>
<proteinExistence type="predicted"/>
<keyword evidence="3" id="KW-1185">Reference proteome</keyword>
<evidence type="ECO:0000313" key="2">
    <source>
        <dbReference type="EMBL" id="GAA4947888.1"/>
    </source>
</evidence>
<evidence type="ECO:0000256" key="1">
    <source>
        <dbReference type="SAM" id="MobiDB-lite"/>
    </source>
</evidence>
<feature type="compositionally biased region" description="Low complexity" evidence="1">
    <location>
        <begin position="60"/>
        <end position="70"/>
    </location>
</feature>
<feature type="region of interest" description="Disordered" evidence="1">
    <location>
        <begin position="52"/>
        <end position="79"/>
    </location>
</feature>
<dbReference type="EMBL" id="BAABHS010000001">
    <property type="protein sequence ID" value="GAA4947888.1"/>
    <property type="molecule type" value="Genomic_DNA"/>
</dbReference>
<gene>
    <name evidence="2" type="ORF">GCM10023205_04850</name>
</gene>
<comment type="caution">
    <text evidence="2">The sequence shown here is derived from an EMBL/GenBank/DDBJ whole genome shotgun (WGS) entry which is preliminary data.</text>
</comment>